<dbReference type="PANTHER" id="PTHR36925">
    <property type="entry name" value="COBALT-PRECORRIN-6A REDUCTASE"/>
    <property type="match status" value="1"/>
</dbReference>
<dbReference type="NCBIfam" id="NF005968">
    <property type="entry name" value="PRK08057.1-2"/>
    <property type="match status" value="1"/>
</dbReference>
<dbReference type="UniPathway" id="UPA00148"/>
<dbReference type="PROSITE" id="PS51014">
    <property type="entry name" value="COBK_CBIJ"/>
    <property type="match status" value="1"/>
</dbReference>
<organism evidence="4 5">
    <name type="scientific">Gandjariella thermophila</name>
    <dbReference type="NCBI Taxonomy" id="1931992"/>
    <lineage>
        <taxon>Bacteria</taxon>
        <taxon>Bacillati</taxon>
        <taxon>Actinomycetota</taxon>
        <taxon>Actinomycetes</taxon>
        <taxon>Pseudonocardiales</taxon>
        <taxon>Pseudonocardiaceae</taxon>
        <taxon>Gandjariella</taxon>
    </lineage>
</organism>
<protein>
    <submittedName>
        <fullName evidence="4">Precorrin-6A reductase</fullName>
    </submittedName>
</protein>
<comment type="caution">
    <text evidence="4">The sequence shown here is derived from an EMBL/GenBank/DDBJ whole genome shotgun (WGS) entry which is preliminary data.</text>
</comment>
<sequence>MPATVLVLGGTAEARRLAEALTGRAGLRVVSSLAGRVAAPVLPDGEVRVGGFGGPEGLARWLRAERVAAVIDATHPFAAHITASAVAATTALGVPLLVLRRPGWRPEPGDDWRWVPSLPAAADTLAGLGERVFLSIGRQGLAAFAGLAAHWFLIRTVDDPAPPLPRRAHLLRDRGPYTVDGELELLRRHRIDVLVTKDSGGAATSAKLVAARRLRLPVLIVRRPPAPDAPHVETVAGALAWLAGVLG</sequence>
<reference evidence="5" key="1">
    <citation type="submission" date="2019-04" db="EMBL/GenBank/DDBJ databases">
        <title>Draft genome sequence of Pseudonocardiaceae bacterium SL3-2-4.</title>
        <authorList>
            <person name="Ningsih F."/>
            <person name="Yokota A."/>
            <person name="Sakai Y."/>
            <person name="Nanatani K."/>
            <person name="Yabe S."/>
            <person name="Oetari A."/>
            <person name="Sjamsuridzal W."/>
        </authorList>
    </citation>
    <scope>NUCLEOTIDE SEQUENCE [LARGE SCALE GENOMIC DNA]</scope>
    <source>
        <strain evidence="5">SL3-2-4</strain>
    </source>
</reference>
<dbReference type="AlphaFoldDB" id="A0A4D4J597"/>
<keyword evidence="3" id="KW-0560">Oxidoreductase</keyword>
<keyword evidence="2" id="KW-0169">Cobalamin biosynthesis</keyword>
<evidence type="ECO:0000313" key="5">
    <source>
        <dbReference type="Proteomes" id="UP000298860"/>
    </source>
</evidence>
<dbReference type="Proteomes" id="UP000298860">
    <property type="component" value="Unassembled WGS sequence"/>
</dbReference>
<keyword evidence="5" id="KW-1185">Reference proteome</keyword>
<dbReference type="GO" id="GO:0016994">
    <property type="term" value="F:precorrin-6A reductase activity"/>
    <property type="evidence" value="ECO:0007669"/>
    <property type="project" value="InterPro"/>
</dbReference>
<evidence type="ECO:0000256" key="2">
    <source>
        <dbReference type="ARBA" id="ARBA00022573"/>
    </source>
</evidence>
<dbReference type="EMBL" id="BJFL01000004">
    <property type="protein sequence ID" value="GDY29716.1"/>
    <property type="molecule type" value="Genomic_DNA"/>
</dbReference>
<name>A0A4D4J597_9PSEU</name>
<dbReference type="InterPro" id="IPR003723">
    <property type="entry name" value="Precorrin-6x_reduct"/>
</dbReference>
<evidence type="ECO:0000256" key="3">
    <source>
        <dbReference type="ARBA" id="ARBA00023002"/>
    </source>
</evidence>
<proteinExistence type="predicted"/>
<accession>A0A4D4J597</accession>
<dbReference type="GO" id="GO:0009236">
    <property type="term" value="P:cobalamin biosynthetic process"/>
    <property type="evidence" value="ECO:0007669"/>
    <property type="project" value="UniProtKB-UniPathway"/>
</dbReference>
<dbReference type="PANTHER" id="PTHR36925:SF1">
    <property type="entry name" value="COBALT-PRECORRIN-6A REDUCTASE"/>
    <property type="match status" value="1"/>
</dbReference>
<dbReference type="OrthoDB" id="5183775at2"/>
<gene>
    <name evidence="4" type="ORF">GTS_13490</name>
</gene>
<dbReference type="Pfam" id="PF02571">
    <property type="entry name" value="CbiJ"/>
    <property type="match status" value="1"/>
</dbReference>
<dbReference type="NCBIfam" id="TIGR00715">
    <property type="entry name" value="precor6x_red"/>
    <property type="match status" value="1"/>
</dbReference>
<comment type="pathway">
    <text evidence="1">Cofactor biosynthesis; adenosylcobalamin biosynthesis.</text>
</comment>
<evidence type="ECO:0000313" key="4">
    <source>
        <dbReference type="EMBL" id="GDY29716.1"/>
    </source>
</evidence>
<dbReference type="RefSeq" id="WP_137812881.1">
    <property type="nucleotide sequence ID" value="NZ_BJFL01000004.1"/>
</dbReference>
<evidence type="ECO:0000256" key="1">
    <source>
        <dbReference type="ARBA" id="ARBA00004953"/>
    </source>
</evidence>